<proteinExistence type="predicted"/>
<keyword evidence="2" id="KW-1185">Reference proteome</keyword>
<dbReference type="EMBL" id="UZAM01008350">
    <property type="protein sequence ID" value="VDP04534.1"/>
    <property type="molecule type" value="Genomic_DNA"/>
</dbReference>
<accession>A0A183ILJ3</accession>
<reference evidence="1 2" key="2">
    <citation type="submission" date="2018-11" db="EMBL/GenBank/DDBJ databases">
        <authorList>
            <consortium name="Pathogen Informatics"/>
        </authorList>
    </citation>
    <scope>NUCLEOTIDE SEQUENCE [LARGE SCALE GENOMIC DNA]</scope>
</reference>
<protein>
    <submittedName>
        <fullName evidence="3">Zf-RVT domain-containing protein</fullName>
    </submittedName>
</protein>
<dbReference type="AlphaFoldDB" id="A0A183ILJ3"/>
<gene>
    <name evidence="1" type="ORF">SBAD_LOCUS4489</name>
</gene>
<reference evidence="3" key="1">
    <citation type="submission" date="2016-06" db="UniProtKB">
        <authorList>
            <consortium name="WormBaseParasite"/>
        </authorList>
    </citation>
    <scope>IDENTIFICATION</scope>
</reference>
<sequence length="245" mass="27009">MTPAEVHKLHNSRQLCAKIIDNDEKLPVCGHGVEHVSGDVSFHWSTCRRWWHCLPCHETDRCPHMPRRRNNTPCHAVGQSLVRTKTIVDRRPSQLLPQRLSPHGSHLRDAPPFDKISNKAPCGGCTFRLKASSAWTRFEKKSWNCLDEMSIFAVAGKQWSSVCLGPGSEAPAEKTAASIATAKRRRDEEHRDVVDAFASVTGGRRAGITRIAPVPATAVLQQLSHATAPRTTGNCDVRLFAVASG</sequence>
<organism evidence="3">
    <name type="scientific">Soboliphyme baturini</name>
    <dbReference type="NCBI Taxonomy" id="241478"/>
    <lineage>
        <taxon>Eukaryota</taxon>
        <taxon>Metazoa</taxon>
        <taxon>Ecdysozoa</taxon>
        <taxon>Nematoda</taxon>
        <taxon>Enoplea</taxon>
        <taxon>Dorylaimia</taxon>
        <taxon>Dioctophymatida</taxon>
        <taxon>Dioctophymatoidea</taxon>
        <taxon>Soboliphymatidae</taxon>
        <taxon>Soboliphyme</taxon>
    </lineage>
</organism>
<name>A0A183ILJ3_9BILA</name>
<dbReference type="Proteomes" id="UP000270296">
    <property type="component" value="Unassembled WGS sequence"/>
</dbReference>
<evidence type="ECO:0000313" key="1">
    <source>
        <dbReference type="EMBL" id="VDP04534.1"/>
    </source>
</evidence>
<evidence type="ECO:0000313" key="3">
    <source>
        <dbReference type="WBParaSite" id="SBAD_0000468001-mRNA-1"/>
    </source>
</evidence>
<evidence type="ECO:0000313" key="2">
    <source>
        <dbReference type="Proteomes" id="UP000270296"/>
    </source>
</evidence>
<dbReference type="WBParaSite" id="SBAD_0000468001-mRNA-1">
    <property type="protein sequence ID" value="SBAD_0000468001-mRNA-1"/>
    <property type="gene ID" value="SBAD_0000468001"/>
</dbReference>